<dbReference type="SMART" id="SM00345">
    <property type="entry name" value="HTH_GNTR"/>
    <property type="match status" value="1"/>
</dbReference>
<keyword evidence="2" id="KW-0238">DNA-binding</keyword>
<name>A0A1I0GX33_9FIRM</name>
<dbReference type="Pfam" id="PF07729">
    <property type="entry name" value="FCD"/>
    <property type="match status" value="1"/>
</dbReference>
<dbReference type="CDD" id="cd07377">
    <property type="entry name" value="WHTH_GntR"/>
    <property type="match status" value="1"/>
</dbReference>
<dbReference type="InterPro" id="IPR011711">
    <property type="entry name" value="GntR_C"/>
</dbReference>
<dbReference type="Gene3D" id="1.20.120.530">
    <property type="entry name" value="GntR ligand-binding domain-like"/>
    <property type="match status" value="1"/>
</dbReference>
<dbReference type="AlphaFoldDB" id="A0A1I0GX33"/>
<feature type="domain" description="HTH gntR-type" evidence="4">
    <location>
        <begin position="6"/>
        <end position="74"/>
    </location>
</feature>
<organism evidence="5 6">
    <name type="scientific">Enterocloster lavalensis</name>
    <dbReference type="NCBI Taxonomy" id="460384"/>
    <lineage>
        <taxon>Bacteria</taxon>
        <taxon>Bacillati</taxon>
        <taxon>Bacillota</taxon>
        <taxon>Clostridia</taxon>
        <taxon>Lachnospirales</taxon>
        <taxon>Lachnospiraceae</taxon>
        <taxon>Enterocloster</taxon>
    </lineage>
</organism>
<evidence type="ECO:0000256" key="1">
    <source>
        <dbReference type="ARBA" id="ARBA00023015"/>
    </source>
</evidence>
<gene>
    <name evidence="5" type="ORF">SAMN05216313_113103</name>
</gene>
<dbReference type="PROSITE" id="PS50949">
    <property type="entry name" value="HTH_GNTR"/>
    <property type="match status" value="1"/>
</dbReference>
<evidence type="ECO:0000313" key="6">
    <source>
        <dbReference type="Proteomes" id="UP000198508"/>
    </source>
</evidence>
<keyword evidence="1" id="KW-0805">Transcription regulation</keyword>
<dbReference type="Pfam" id="PF00392">
    <property type="entry name" value="GntR"/>
    <property type="match status" value="1"/>
</dbReference>
<dbReference type="SUPFAM" id="SSF46785">
    <property type="entry name" value="Winged helix' DNA-binding domain"/>
    <property type="match status" value="1"/>
</dbReference>
<keyword evidence="3" id="KW-0804">Transcription</keyword>
<dbReference type="InterPro" id="IPR000524">
    <property type="entry name" value="Tscrpt_reg_HTH_GntR"/>
</dbReference>
<dbReference type="SUPFAM" id="SSF48008">
    <property type="entry name" value="GntR ligand-binding domain-like"/>
    <property type="match status" value="1"/>
</dbReference>
<dbReference type="GeneID" id="93280702"/>
<dbReference type="GO" id="GO:0003677">
    <property type="term" value="F:DNA binding"/>
    <property type="evidence" value="ECO:0007669"/>
    <property type="project" value="UniProtKB-KW"/>
</dbReference>
<dbReference type="EMBL" id="FOIM01000013">
    <property type="protein sequence ID" value="SET75801.1"/>
    <property type="molecule type" value="Genomic_DNA"/>
</dbReference>
<dbReference type="InterPro" id="IPR008920">
    <property type="entry name" value="TF_FadR/GntR_C"/>
</dbReference>
<dbReference type="RefSeq" id="WP_092364739.1">
    <property type="nucleotide sequence ID" value="NZ_CABJCG010000013.1"/>
</dbReference>
<evidence type="ECO:0000259" key="4">
    <source>
        <dbReference type="PROSITE" id="PS50949"/>
    </source>
</evidence>
<reference evidence="6" key="1">
    <citation type="submission" date="2016-10" db="EMBL/GenBank/DDBJ databases">
        <authorList>
            <person name="Varghese N."/>
            <person name="Submissions S."/>
        </authorList>
    </citation>
    <scope>NUCLEOTIDE SEQUENCE [LARGE SCALE GENOMIC DNA]</scope>
    <source>
        <strain evidence="6">NLAE-zl-G277</strain>
    </source>
</reference>
<evidence type="ECO:0000256" key="3">
    <source>
        <dbReference type="ARBA" id="ARBA00023163"/>
    </source>
</evidence>
<dbReference type="STRING" id="460384.SAMN05216313_113103"/>
<accession>A0A1I0GX33</accession>
<dbReference type="InterPro" id="IPR036388">
    <property type="entry name" value="WH-like_DNA-bd_sf"/>
</dbReference>
<dbReference type="PRINTS" id="PR00035">
    <property type="entry name" value="HTHGNTR"/>
</dbReference>
<dbReference type="PANTHER" id="PTHR43537:SF5">
    <property type="entry name" value="UXU OPERON TRANSCRIPTIONAL REGULATOR"/>
    <property type="match status" value="1"/>
</dbReference>
<sequence length="232" mass="26536">MADSKISSGEYIFNKLKDKIRSGKYQAGDKLPTEMELAEKYSVSRNTVRGAINRLITLGMVESFQGKGTFVKETNFTNKIENLIPMFFSEGSDYLSLMNLRTAIESQATYLAAQKATYRDVQQLEAIVEDLELHKDDLLYCAEHDITLHFKIAEISGNHLFQSLIEMIRNMLKDVLEDFIMDFGNYESMIAHRNILNGIKAADPDMARAAMQKHMQTVINRYMAMPKKLDEE</sequence>
<dbReference type="Proteomes" id="UP000198508">
    <property type="component" value="Unassembled WGS sequence"/>
</dbReference>
<dbReference type="Gene3D" id="1.10.10.10">
    <property type="entry name" value="Winged helix-like DNA-binding domain superfamily/Winged helix DNA-binding domain"/>
    <property type="match status" value="1"/>
</dbReference>
<dbReference type="SMART" id="SM00895">
    <property type="entry name" value="FCD"/>
    <property type="match status" value="1"/>
</dbReference>
<keyword evidence="6" id="KW-1185">Reference proteome</keyword>
<dbReference type="InterPro" id="IPR036390">
    <property type="entry name" value="WH_DNA-bd_sf"/>
</dbReference>
<dbReference type="GO" id="GO:0003700">
    <property type="term" value="F:DNA-binding transcription factor activity"/>
    <property type="evidence" value="ECO:0007669"/>
    <property type="project" value="InterPro"/>
</dbReference>
<proteinExistence type="predicted"/>
<protein>
    <submittedName>
        <fullName evidence="5">Transcriptional regulator, GntR family</fullName>
    </submittedName>
</protein>
<evidence type="ECO:0000256" key="2">
    <source>
        <dbReference type="ARBA" id="ARBA00023125"/>
    </source>
</evidence>
<dbReference type="PANTHER" id="PTHR43537">
    <property type="entry name" value="TRANSCRIPTIONAL REGULATOR, GNTR FAMILY"/>
    <property type="match status" value="1"/>
</dbReference>
<evidence type="ECO:0000313" key="5">
    <source>
        <dbReference type="EMBL" id="SET75801.1"/>
    </source>
</evidence>